<accession>A0ACC1SMV8</accession>
<proteinExistence type="predicted"/>
<keyword evidence="2" id="KW-1185">Reference proteome</keyword>
<evidence type="ECO:0000313" key="2">
    <source>
        <dbReference type="Proteomes" id="UP001148629"/>
    </source>
</evidence>
<evidence type="ECO:0000313" key="1">
    <source>
        <dbReference type="EMBL" id="KAJ3542926.1"/>
    </source>
</evidence>
<protein>
    <submittedName>
        <fullName evidence="1">Uncharacterized protein</fullName>
    </submittedName>
</protein>
<dbReference type="Proteomes" id="UP001148629">
    <property type="component" value="Unassembled WGS sequence"/>
</dbReference>
<organism evidence="1 2">
    <name type="scientific">Fusarium decemcellulare</name>
    <dbReference type="NCBI Taxonomy" id="57161"/>
    <lineage>
        <taxon>Eukaryota</taxon>
        <taxon>Fungi</taxon>
        <taxon>Dikarya</taxon>
        <taxon>Ascomycota</taxon>
        <taxon>Pezizomycotina</taxon>
        <taxon>Sordariomycetes</taxon>
        <taxon>Hypocreomycetidae</taxon>
        <taxon>Hypocreales</taxon>
        <taxon>Nectriaceae</taxon>
        <taxon>Fusarium</taxon>
        <taxon>Fusarium decemcellulare species complex</taxon>
    </lineage>
</organism>
<name>A0ACC1SMV8_9HYPO</name>
<sequence length="402" mass="45980">MVEQATSNCIQTYLRPRRQPFAPTRQGQKNVFFHHPGYQDGHNILLHLPALDAGGVHHETARVACAILSNCRFDGYLSLSKGGPRIQDGPDDILQDKKYYFCIEDDIEYPIVPSFENFKCPEELPESWSDTLAPIEPGIYESAAARDNGCRITGSYLPVELAHIIPQVQSEWWQKNLMYTYVANPDQSFDAKCPDNTIILRCDLHKIWDDNRFAILPKAGGWYTHVLLNSNTTELEEEYHNLELQPLRGVSRYFFFCRFALAIIAKSSFFRQRERRKLVILDKSGSSRVRDMSVDEYKKLINLAARGTSRSTSPTKRQRRDEPDETAQEDEYSHIDDTAEDDLEEEAPRGRPRKRAGSPRVPLHDCSTNELASSSPPAKRQRLTDTLVEPHTPPKSMSPMRI</sequence>
<gene>
    <name evidence="1" type="ORF">NM208_g3842</name>
</gene>
<comment type="caution">
    <text evidence="1">The sequence shown here is derived from an EMBL/GenBank/DDBJ whole genome shotgun (WGS) entry which is preliminary data.</text>
</comment>
<dbReference type="EMBL" id="JANRMS010000269">
    <property type="protein sequence ID" value="KAJ3542926.1"/>
    <property type="molecule type" value="Genomic_DNA"/>
</dbReference>
<reference evidence="1" key="1">
    <citation type="submission" date="2022-08" db="EMBL/GenBank/DDBJ databases">
        <title>Genome Sequence of Fusarium decemcellulare.</title>
        <authorList>
            <person name="Buettner E."/>
        </authorList>
    </citation>
    <scope>NUCLEOTIDE SEQUENCE</scope>
    <source>
        <strain evidence="1">Babe19</strain>
    </source>
</reference>